<dbReference type="STRING" id="243061.AWC25_15775"/>
<reference evidence="2" key="1">
    <citation type="submission" date="2016-09" db="EMBL/GenBank/DDBJ databases">
        <authorList>
            <person name="Greninger A.L."/>
            <person name="Jerome K.R."/>
            <person name="Mcnair B."/>
            <person name="Wallis C."/>
            <person name="Fang F."/>
        </authorList>
    </citation>
    <scope>NUCLEOTIDE SEQUENCE [LARGE SCALE GENOMIC DNA]</scope>
    <source>
        <strain evidence="2">BC1_M4</strain>
    </source>
</reference>
<gene>
    <name evidence="1" type="ORF">BHQ21_10105</name>
</gene>
<evidence type="ECO:0000313" key="2">
    <source>
        <dbReference type="Proteomes" id="UP000094224"/>
    </source>
</evidence>
<dbReference type="Gene3D" id="3.40.50.150">
    <property type="entry name" value="Vaccinia Virus protein VP39"/>
    <property type="match status" value="1"/>
</dbReference>
<sequence>MDRIEAVQRALNNRSRRIYLEIGVSQGKAFRAITAHEKIAVDPAFAISKRDRERAAAAADATHYFETTSDAFFANETAFLEQRGIDVALIDGLHTYRQAMRDVQNTLRYVREGGVVFLHDCNPARAPIADPAASYGEFRQRYPWWDLSWGLSIADRLIRPWTGDVWKAVVELRSTRDDLRIAVLDCDFGVGVITRGAPESRLPYSPEQIQQLTYADLAADRRRLLNLRPPTHLEDMLGARR</sequence>
<name>A0A1E3SY59_9MYCO</name>
<accession>A0A1E3SY59</accession>
<evidence type="ECO:0000313" key="1">
    <source>
        <dbReference type="EMBL" id="ODR07072.1"/>
    </source>
</evidence>
<dbReference type="EMBL" id="MIHC01000014">
    <property type="protein sequence ID" value="ODR07072.1"/>
    <property type="molecule type" value="Genomic_DNA"/>
</dbReference>
<keyword evidence="2" id="KW-1185">Reference proteome</keyword>
<dbReference type="InterPro" id="IPR029063">
    <property type="entry name" value="SAM-dependent_MTases_sf"/>
</dbReference>
<protein>
    <submittedName>
        <fullName evidence="1">Biotin carboxyl carrier protein</fullName>
    </submittedName>
</protein>
<dbReference type="Proteomes" id="UP000094224">
    <property type="component" value="Unassembled WGS sequence"/>
</dbReference>
<comment type="caution">
    <text evidence="1">The sequence shown here is derived from an EMBL/GenBank/DDBJ whole genome shotgun (WGS) entry which is preliminary data.</text>
</comment>
<dbReference type="Pfam" id="PF13578">
    <property type="entry name" value="Methyltransf_24"/>
    <property type="match status" value="1"/>
</dbReference>
<dbReference type="SUPFAM" id="SSF53335">
    <property type="entry name" value="S-adenosyl-L-methionine-dependent methyltransferases"/>
    <property type="match status" value="1"/>
</dbReference>
<dbReference type="RefSeq" id="WP_069400154.1">
    <property type="nucleotide sequence ID" value="NZ_JACKTB010000043.1"/>
</dbReference>
<organism evidence="1 2">
    <name type="scientific">Mycobacterium sherrisii</name>
    <dbReference type="NCBI Taxonomy" id="243061"/>
    <lineage>
        <taxon>Bacteria</taxon>
        <taxon>Bacillati</taxon>
        <taxon>Actinomycetota</taxon>
        <taxon>Actinomycetes</taxon>
        <taxon>Mycobacteriales</taxon>
        <taxon>Mycobacteriaceae</taxon>
        <taxon>Mycobacterium</taxon>
        <taxon>Mycobacterium simiae complex</taxon>
    </lineage>
</organism>
<dbReference type="AlphaFoldDB" id="A0A1E3SY59"/>
<dbReference type="OrthoDB" id="799111at2"/>
<proteinExistence type="predicted"/>